<dbReference type="Proteomes" id="UP000003560">
    <property type="component" value="Unassembled WGS sequence"/>
</dbReference>
<dbReference type="InterPro" id="IPR010982">
    <property type="entry name" value="Lambda_DNA-bd_dom_sf"/>
</dbReference>
<evidence type="ECO:0000259" key="2">
    <source>
        <dbReference type="PROSITE" id="PS50943"/>
    </source>
</evidence>
<keyword evidence="1 3" id="KW-0238">DNA-binding</keyword>
<proteinExistence type="predicted"/>
<dbReference type="PROSITE" id="PS50943">
    <property type="entry name" value="HTH_CROC1"/>
    <property type="match status" value="1"/>
</dbReference>
<reference evidence="3 4" key="1">
    <citation type="submission" date="2008-10" db="EMBL/GenBank/DDBJ databases">
        <title>Draft genome sequence of Collinsella stercoris (DSM 13279).</title>
        <authorList>
            <person name="Sudarsanam P."/>
            <person name="Ley R."/>
            <person name="Guruge J."/>
            <person name="Turnbaugh P.J."/>
            <person name="Mahowald M."/>
            <person name="Liep D."/>
            <person name="Gordon J."/>
        </authorList>
    </citation>
    <scope>NUCLEOTIDE SEQUENCE [LARGE SCALE GENOMIC DNA]</scope>
    <source>
        <strain evidence="3 4">DSM 13279</strain>
    </source>
</reference>
<dbReference type="GO" id="GO:0003700">
    <property type="term" value="F:DNA-binding transcription factor activity"/>
    <property type="evidence" value="ECO:0007669"/>
    <property type="project" value="TreeGrafter"/>
</dbReference>
<reference evidence="3 4" key="2">
    <citation type="submission" date="2008-10" db="EMBL/GenBank/DDBJ databases">
        <authorList>
            <person name="Fulton L."/>
            <person name="Clifton S."/>
            <person name="Fulton B."/>
            <person name="Xu J."/>
            <person name="Minx P."/>
            <person name="Pepin K.H."/>
            <person name="Johnson M."/>
            <person name="Thiruvilangam P."/>
            <person name="Bhonagiri V."/>
            <person name="Nash W.E."/>
            <person name="Mardis E.R."/>
            <person name="Wilson R.K."/>
        </authorList>
    </citation>
    <scope>NUCLEOTIDE SEQUENCE [LARGE SCALE GENOMIC DNA]</scope>
    <source>
        <strain evidence="3 4">DSM 13279</strain>
    </source>
</reference>
<dbReference type="SUPFAM" id="SSF47413">
    <property type="entry name" value="lambda repressor-like DNA-binding domains"/>
    <property type="match status" value="1"/>
</dbReference>
<dbReference type="PANTHER" id="PTHR46797">
    <property type="entry name" value="HTH-TYPE TRANSCRIPTIONAL REGULATOR"/>
    <property type="match status" value="1"/>
</dbReference>
<dbReference type="GO" id="GO:0005829">
    <property type="term" value="C:cytosol"/>
    <property type="evidence" value="ECO:0007669"/>
    <property type="project" value="TreeGrafter"/>
</dbReference>
<evidence type="ECO:0000313" key="3">
    <source>
        <dbReference type="EMBL" id="EEA89511.1"/>
    </source>
</evidence>
<comment type="caution">
    <text evidence="3">The sequence shown here is derived from an EMBL/GenBank/DDBJ whole genome shotgun (WGS) entry which is preliminary data.</text>
</comment>
<dbReference type="SMART" id="SM00530">
    <property type="entry name" value="HTH_XRE"/>
    <property type="match status" value="1"/>
</dbReference>
<dbReference type="Pfam" id="PF13560">
    <property type="entry name" value="HTH_31"/>
    <property type="match status" value="1"/>
</dbReference>
<dbReference type="EMBL" id="ABXJ01000132">
    <property type="protein sequence ID" value="EEA89511.1"/>
    <property type="molecule type" value="Genomic_DNA"/>
</dbReference>
<accession>B6GDY6</accession>
<dbReference type="GeneID" id="98002367"/>
<dbReference type="HOGENOM" id="CLU_066192_29_4_11"/>
<keyword evidence="4" id="KW-1185">Reference proteome</keyword>
<evidence type="ECO:0000313" key="4">
    <source>
        <dbReference type="Proteomes" id="UP000003560"/>
    </source>
</evidence>
<dbReference type="InterPro" id="IPR050807">
    <property type="entry name" value="TransReg_Diox_bact_type"/>
</dbReference>
<dbReference type="STRING" id="445975.COLSTE_02321"/>
<name>B6GDY6_9ACTN</name>
<gene>
    <name evidence="3" type="ORF">COLSTE_02321</name>
</gene>
<dbReference type="Gene3D" id="1.10.260.40">
    <property type="entry name" value="lambda repressor-like DNA-binding domains"/>
    <property type="match status" value="1"/>
</dbReference>
<dbReference type="OrthoDB" id="3175784at2"/>
<dbReference type="InterPro" id="IPR001387">
    <property type="entry name" value="Cro/C1-type_HTH"/>
</dbReference>
<dbReference type="eggNOG" id="COG1396">
    <property type="taxonomic scope" value="Bacteria"/>
</dbReference>
<dbReference type="CDD" id="cd00093">
    <property type="entry name" value="HTH_XRE"/>
    <property type="match status" value="1"/>
</dbReference>
<dbReference type="GO" id="GO:0003677">
    <property type="term" value="F:DNA binding"/>
    <property type="evidence" value="ECO:0007669"/>
    <property type="project" value="UniProtKB-KW"/>
</dbReference>
<dbReference type="AlphaFoldDB" id="B6GDY6"/>
<organism evidence="3 4">
    <name type="scientific">Collinsella stercoris DSM 13279</name>
    <dbReference type="NCBI Taxonomy" id="445975"/>
    <lineage>
        <taxon>Bacteria</taxon>
        <taxon>Bacillati</taxon>
        <taxon>Actinomycetota</taxon>
        <taxon>Coriobacteriia</taxon>
        <taxon>Coriobacteriales</taxon>
        <taxon>Coriobacteriaceae</taxon>
        <taxon>Collinsella</taxon>
    </lineage>
</organism>
<protein>
    <submittedName>
        <fullName evidence="3">DNA-binding helix-turn-helix protein</fullName>
    </submittedName>
</protein>
<evidence type="ECO:0000256" key="1">
    <source>
        <dbReference type="ARBA" id="ARBA00023125"/>
    </source>
</evidence>
<sequence length="71" mass="8176">MEKKERRLRLGRNIKARRIEAGHSMRQFAAMVGTSHNYLWEIETGRVSVGFDILCVIADSLGVRVRDLVDF</sequence>
<dbReference type="RefSeq" id="WP_006721946.1">
    <property type="nucleotide sequence ID" value="NZ_CP085935.1"/>
</dbReference>
<feature type="domain" description="HTH cro/C1-type" evidence="2">
    <location>
        <begin position="14"/>
        <end position="68"/>
    </location>
</feature>
<dbReference type="PANTHER" id="PTHR46797:SF1">
    <property type="entry name" value="METHYLPHOSPHONATE SYNTHASE"/>
    <property type="match status" value="1"/>
</dbReference>